<evidence type="ECO:0000256" key="3">
    <source>
        <dbReference type="SAM" id="SignalP"/>
    </source>
</evidence>
<dbReference type="SUPFAM" id="SSF53850">
    <property type="entry name" value="Periplasmic binding protein-like II"/>
    <property type="match status" value="1"/>
</dbReference>
<feature type="signal peptide" evidence="3">
    <location>
        <begin position="1"/>
        <end position="25"/>
    </location>
</feature>
<dbReference type="EMBL" id="LNJU01000001">
    <property type="protein sequence ID" value="KWZ61447.1"/>
    <property type="molecule type" value="Genomic_DNA"/>
</dbReference>
<dbReference type="InterPro" id="IPR050490">
    <property type="entry name" value="Bact_solute-bd_prot1"/>
</dbReference>
<organism evidence="4 5">
    <name type="scientific">Burkholderia ubonensis</name>
    <dbReference type="NCBI Taxonomy" id="101571"/>
    <lineage>
        <taxon>Bacteria</taxon>
        <taxon>Pseudomonadati</taxon>
        <taxon>Pseudomonadota</taxon>
        <taxon>Betaproteobacteria</taxon>
        <taxon>Burkholderiales</taxon>
        <taxon>Burkholderiaceae</taxon>
        <taxon>Burkholderia</taxon>
        <taxon>Burkholderia cepacia complex</taxon>
    </lineage>
</organism>
<dbReference type="PANTHER" id="PTHR43649:SF12">
    <property type="entry name" value="DIACETYLCHITOBIOSE BINDING PROTEIN DASA"/>
    <property type="match status" value="1"/>
</dbReference>
<dbReference type="PANTHER" id="PTHR43649">
    <property type="entry name" value="ARABINOSE-BINDING PROTEIN-RELATED"/>
    <property type="match status" value="1"/>
</dbReference>
<keyword evidence="3" id="KW-0732">Signal</keyword>
<protein>
    <submittedName>
        <fullName evidence="4">Sugar ABC transporter substrate-binding protein</fullName>
    </submittedName>
</protein>
<evidence type="ECO:0000313" key="5">
    <source>
        <dbReference type="Proteomes" id="UP000070119"/>
    </source>
</evidence>
<dbReference type="GO" id="GO:0042597">
    <property type="term" value="C:periplasmic space"/>
    <property type="evidence" value="ECO:0007669"/>
    <property type="project" value="UniProtKB-SubCell"/>
</dbReference>
<sequence length="439" mass="47412">MQRKTLAARVLAGAALATAAGAALAGTLTIATLNNPDMIELKKLAPAFEKANPDIKLNWVILEENVLRQRATTDITTGSGQFDVVMIGTYETPQWGKRGWLAPVAGLPADYDLNDVVKTARDSLSYNGQLYALPFYVESSMTFYRKDLFAAKGLKMPDQPTYDQIAGFADKLTDKSKGIYGICLRGKAGWGENMAYLSTVVNTFGGRWFDDKWNAQLTSAEWKKAVNFYVNLLKKNGPPGASSNGFNENLTLTASGKCAMWIDATVAAGILYNKQQSQVADKIGYAAAPVEATPKGSHWLWAWALAIPKTSKQQDAAKKFIAWATSKQYVELVAKDEGWASVPPGTRTSTYQRAEYKAAAPFSEFVLKAIETADPNDPSARKVPYTGVQYVGIPEFQSFGTVVGQSIAGAVAGQLTVDQALAAGQAAADRAVRQAGYQK</sequence>
<comment type="subcellular location">
    <subcellularLocation>
        <location evidence="1">Periplasm</location>
    </subcellularLocation>
</comment>
<dbReference type="Proteomes" id="UP000070119">
    <property type="component" value="Chromosome 1"/>
</dbReference>
<gene>
    <name evidence="4" type="ORF">WK57_13300</name>
</gene>
<evidence type="ECO:0000256" key="2">
    <source>
        <dbReference type="ARBA" id="ARBA00008520"/>
    </source>
</evidence>
<comment type="similarity">
    <text evidence="2">Belongs to the bacterial solute-binding protein 1 family.</text>
</comment>
<dbReference type="Pfam" id="PF01547">
    <property type="entry name" value="SBP_bac_1"/>
    <property type="match status" value="1"/>
</dbReference>
<evidence type="ECO:0000256" key="1">
    <source>
        <dbReference type="ARBA" id="ARBA00004418"/>
    </source>
</evidence>
<reference evidence="4 5" key="1">
    <citation type="submission" date="2015-11" db="EMBL/GenBank/DDBJ databases">
        <authorList>
            <person name="Sahl J."/>
            <person name="Wagner D."/>
            <person name="Keim P."/>
        </authorList>
    </citation>
    <scope>NUCLEOTIDE SEQUENCE [LARGE SCALE GENOMIC DNA]</scope>
    <source>
        <strain evidence="4 5">MSMB1157</strain>
    </source>
</reference>
<accession>A0AA40UZI8</accession>
<dbReference type="InterPro" id="IPR006059">
    <property type="entry name" value="SBP"/>
</dbReference>
<proteinExistence type="inferred from homology"/>
<feature type="chain" id="PRO_5041280483" evidence="3">
    <location>
        <begin position="26"/>
        <end position="439"/>
    </location>
</feature>
<dbReference type="AlphaFoldDB" id="A0AA40UZI8"/>
<dbReference type="Gene3D" id="3.40.190.10">
    <property type="entry name" value="Periplasmic binding protein-like II"/>
    <property type="match status" value="2"/>
</dbReference>
<name>A0AA40UZI8_9BURK</name>
<comment type="caution">
    <text evidence="4">The sequence shown here is derived from an EMBL/GenBank/DDBJ whole genome shotgun (WGS) entry which is preliminary data.</text>
</comment>
<evidence type="ECO:0000313" key="4">
    <source>
        <dbReference type="EMBL" id="KWZ61447.1"/>
    </source>
</evidence>
<dbReference type="RefSeq" id="WP_059628108.1">
    <property type="nucleotide sequence ID" value="NZ_CM003771.1"/>
</dbReference>
<dbReference type="CDD" id="cd13585">
    <property type="entry name" value="PBP2_TMBP_like"/>
    <property type="match status" value="1"/>
</dbReference>